<keyword evidence="8" id="KW-0130">Cell adhesion</keyword>
<evidence type="ECO:0000256" key="3">
    <source>
        <dbReference type="ARBA" id="ARBA00022525"/>
    </source>
</evidence>
<dbReference type="AlphaFoldDB" id="A0A3L8DFI5"/>
<dbReference type="SMART" id="SM00131">
    <property type="entry name" value="KU"/>
    <property type="match status" value="1"/>
</dbReference>
<evidence type="ECO:0000256" key="11">
    <source>
        <dbReference type="ARBA" id="ARBA00030964"/>
    </source>
</evidence>
<dbReference type="InterPro" id="IPR020901">
    <property type="entry name" value="Prtase_inh_Kunz-CS"/>
</dbReference>
<evidence type="ECO:0000256" key="7">
    <source>
        <dbReference type="ARBA" id="ARBA00022737"/>
    </source>
</evidence>
<evidence type="ECO:0000259" key="13">
    <source>
        <dbReference type="PROSITE" id="PS51019"/>
    </source>
</evidence>
<dbReference type="PRINTS" id="PR00759">
    <property type="entry name" value="BASICPTASE"/>
</dbReference>
<evidence type="ECO:0000256" key="9">
    <source>
        <dbReference type="ARBA" id="ARBA00023157"/>
    </source>
</evidence>
<dbReference type="Pfam" id="PF02014">
    <property type="entry name" value="Reeler"/>
    <property type="match status" value="1"/>
</dbReference>
<keyword evidence="5" id="KW-0479">Metal-binding</keyword>
<dbReference type="OrthoDB" id="347314at2759"/>
<dbReference type="InterPro" id="IPR042307">
    <property type="entry name" value="Reeler_sf"/>
</dbReference>
<dbReference type="GO" id="GO:0007155">
    <property type="term" value="P:cell adhesion"/>
    <property type="evidence" value="ECO:0007669"/>
    <property type="project" value="UniProtKB-KW"/>
</dbReference>
<comment type="subcellular location">
    <subcellularLocation>
        <location evidence="1">Secreted</location>
        <location evidence="1">Extracellular space</location>
        <location evidence="1">Extracellular matrix</location>
    </subcellularLocation>
</comment>
<dbReference type="Gene3D" id="2.60.40.4060">
    <property type="entry name" value="Reeler domain"/>
    <property type="match status" value="1"/>
</dbReference>
<dbReference type="InterPro" id="IPR044004">
    <property type="entry name" value="TSP1_spondin_dom"/>
</dbReference>
<evidence type="ECO:0000256" key="4">
    <source>
        <dbReference type="ARBA" id="ARBA00022530"/>
    </source>
</evidence>
<dbReference type="PROSITE" id="PS51019">
    <property type="entry name" value="REELIN"/>
    <property type="match status" value="1"/>
</dbReference>
<dbReference type="EMBL" id="QOIP01000009">
    <property type="protein sequence ID" value="RLU19051.1"/>
    <property type="molecule type" value="Genomic_DNA"/>
</dbReference>
<dbReference type="InterPro" id="IPR038678">
    <property type="entry name" value="Spondin_N_sf"/>
</dbReference>
<dbReference type="SUPFAM" id="SSF57362">
    <property type="entry name" value="BPTI-like"/>
    <property type="match status" value="1"/>
</dbReference>
<dbReference type="PROSITE" id="PS50092">
    <property type="entry name" value="TSP1"/>
    <property type="match status" value="5"/>
</dbReference>
<reference evidence="15" key="1">
    <citation type="journal article" date="2018" name="Genome Res.">
        <title>The genomic architecture and molecular evolution of ant odorant receptors.</title>
        <authorList>
            <person name="McKenzie S.K."/>
            <person name="Kronauer D.J.C."/>
        </authorList>
    </citation>
    <scope>NUCLEOTIDE SEQUENCE [LARGE SCALE GENOMIC DNA]</scope>
    <source>
        <strain evidence="15">Clonal line C1</strain>
    </source>
</reference>
<evidence type="ECO:0000259" key="14">
    <source>
        <dbReference type="PROSITE" id="PS51020"/>
    </source>
</evidence>
<dbReference type="Pfam" id="PF19028">
    <property type="entry name" value="TSP1_spondin"/>
    <property type="match status" value="1"/>
</dbReference>
<dbReference type="Gene3D" id="4.10.410.10">
    <property type="entry name" value="Pancreatic trypsin inhibitor Kunitz domain"/>
    <property type="match status" value="1"/>
</dbReference>
<feature type="domain" description="Spondin" evidence="14">
    <location>
        <begin position="205"/>
        <end position="395"/>
    </location>
</feature>
<keyword evidence="10" id="KW-0325">Glycoprotein</keyword>
<sequence length="929" mass="104861">MRSGSREGRGGTAPPSPAVNITAMHRIAYCGALLLLVAVTSTNSTKCSRLIDGVTRPRASAEGKYHFFVTLFNRTEHVNDYMPNTRYSVILRSDNTDQVPRKFTRFLISVEAENMNETADAGVFDLQDDMMTKFADNCANAVVETSKVHKNEISLVWTSPAEGSGCILLRATVLETPDTWYMDDSELVINICQDSRAEADDQGPVLQDCCACDEAKYEVTFEGLWSRNTHPKDFPSKGWLIRFSDVIGASHTGEYHFWKYNGKASTGLRQVAELGSTRKLESELKAKSEDIRTIIKARGISYPNVTGKTFAVFRVDRKHHLMSLVSMIDPSPDWIVGVSGLELCLPNCSWIEHKELNLYPYDAGTDDGITYVSPDSPTEPQELIRRITSTYPNDSRSPFYDPSGLDMKPLAKLYLNRQRLYEKTCDIAGDPDDAETCKVTSWGEWTACSVTCGRGHQLRQRHFMDETASTSKCSTSLTDRRNCYNTQSPSCPDNGRHDGILESDKCELTTWSSWSACSSTCGEASKTRDRKFRKKKFRKQCMAVPNGPPLQQSIECENDPCEGEDEEVSEAESQLEEQDFDYAYERADAAGEITQEWLQKCPPDRYTEWSMWSPCTSSCGPGVKVRSRLLWDNKSWISSDRNDNDEDNHEECKIQQASCMAQISNCDFSKDEAENICSEPLEKGNCKGRVLRVYFNKQTGNCQWFSYSGCNGNRNNFPTIVDCNYVCGDFQRELRANLSAIMKNFKVSLSSVLSYHIPVQEQRSTKAKRAQYGDQRFKGFQPSSQIMESSEDNKVDCEVSEWSEWSHCKNCRGYTISTRHVTIPPKGGGKNCPKKLFRKKKCHKTQECSSPTDGTGRRYYRDRNTGNDREISVDCKVTKWSAWSKCSATCGVALRTRVRSVMVQPRGLWAKLCPALAEFKKCPKIDCPQ</sequence>
<evidence type="ECO:0000256" key="10">
    <source>
        <dbReference type="ARBA" id="ARBA00023180"/>
    </source>
</evidence>
<dbReference type="CDD" id="cd08544">
    <property type="entry name" value="Reeler"/>
    <property type="match status" value="1"/>
</dbReference>
<feature type="domain" description="Reelin" evidence="13">
    <location>
        <begin position="32"/>
        <end position="204"/>
    </location>
</feature>
<dbReference type="SUPFAM" id="SSF82895">
    <property type="entry name" value="TSP-1 type 1 repeat"/>
    <property type="match status" value="5"/>
</dbReference>
<name>A0A3L8DFI5_OOCBI</name>
<dbReference type="Gene3D" id="2.60.40.2130">
    <property type="entry name" value="F-spondin domain"/>
    <property type="match status" value="1"/>
</dbReference>
<reference evidence="15" key="2">
    <citation type="submission" date="2018-07" db="EMBL/GenBank/DDBJ databases">
        <authorList>
            <person name="Mckenzie S.K."/>
            <person name="Kronauer D.J.C."/>
        </authorList>
    </citation>
    <scope>NUCLEOTIDE SEQUENCE</scope>
    <source>
        <strain evidence="15">Clonal line C1</strain>
    </source>
</reference>
<keyword evidence="9" id="KW-1015">Disulfide bond</keyword>
<dbReference type="Gene3D" id="2.20.100.10">
    <property type="entry name" value="Thrombospondin type-1 (TSP1) repeat"/>
    <property type="match status" value="5"/>
</dbReference>
<keyword evidence="7" id="KW-0677">Repeat</keyword>
<organism evidence="15">
    <name type="scientific">Ooceraea biroi</name>
    <name type="common">Clonal raider ant</name>
    <name type="synonym">Cerapachys biroi</name>
    <dbReference type="NCBI Taxonomy" id="2015173"/>
    <lineage>
        <taxon>Eukaryota</taxon>
        <taxon>Metazoa</taxon>
        <taxon>Ecdysozoa</taxon>
        <taxon>Arthropoda</taxon>
        <taxon>Hexapoda</taxon>
        <taxon>Insecta</taxon>
        <taxon>Pterygota</taxon>
        <taxon>Neoptera</taxon>
        <taxon>Endopterygota</taxon>
        <taxon>Hymenoptera</taxon>
        <taxon>Apocrita</taxon>
        <taxon>Aculeata</taxon>
        <taxon>Formicoidea</taxon>
        <taxon>Formicidae</taxon>
        <taxon>Dorylinae</taxon>
        <taxon>Ooceraea</taxon>
    </lineage>
</organism>
<evidence type="ECO:0000259" key="12">
    <source>
        <dbReference type="PROSITE" id="PS50279"/>
    </source>
</evidence>
<dbReference type="InterPro" id="IPR009465">
    <property type="entry name" value="Spondin_N"/>
</dbReference>
<dbReference type="Pfam" id="PF00090">
    <property type="entry name" value="TSP_1"/>
    <property type="match status" value="4"/>
</dbReference>
<dbReference type="PROSITE" id="PS51020">
    <property type="entry name" value="SPONDIN"/>
    <property type="match status" value="1"/>
</dbReference>
<evidence type="ECO:0000256" key="6">
    <source>
        <dbReference type="ARBA" id="ARBA00022729"/>
    </source>
</evidence>
<keyword evidence="4" id="KW-0272">Extracellular matrix</keyword>
<protein>
    <recommendedName>
        <fullName evidence="2">Spondin-1</fullName>
    </recommendedName>
    <alternativeName>
        <fullName evidence="11">F-spondin</fullName>
    </alternativeName>
</protein>
<dbReference type="Proteomes" id="UP000279307">
    <property type="component" value="Chromosome 9"/>
</dbReference>
<dbReference type="CDD" id="cd00109">
    <property type="entry name" value="Kunitz-type"/>
    <property type="match status" value="1"/>
</dbReference>
<evidence type="ECO:0000313" key="15">
    <source>
        <dbReference type="EMBL" id="RLU19051.1"/>
    </source>
</evidence>
<dbReference type="PANTHER" id="PTHR11311:SF16">
    <property type="entry name" value="SPONDIN-1"/>
    <property type="match status" value="1"/>
</dbReference>
<accession>A0A3L8DFI5</accession>
<dbReference type="GO" id="GO:0046872">
    <property type="term" value="F:metal ion binding"/>
    <property type="evidence" value="ECO:0007669"/>
    <property type="project" value="UniProtKB-KW"/>
</dbReference>
<dbReference type="SMART" id="SM00209">
    <property type="entry name" value="TSP1"/>
    <property type="match status" value="5"/>
</dbReference>
<feature type="domain" description="BPTI/Kunitz inhibitor" evidence="12">
    <location>
        <begin position="677"/>
        <end position="727"/>
    </location>
</feature>
<keyword evidence="3" id="KW-0964">Secreted</keyword>
<dbReference type="NCBIfam" id="NF038123">
    <property type="entry name" value="NF038123_dom"/>
    <property type="match status" value="1"/>
</dbReference>
<dbReference type="GO" id="GO:0031012">
    <property type="term" value="C:extracellular matrix"/>
    <property type="evidence" value="ECO:0007669"/>
    <property type="project" value="TreeGrafter"/>
</dbReference>
<comment type="caution">
    <text evidence="15">The sequence shown here is derived from an EMBL/GenBank/DDBJ whole genome shotgun (WGS) entry which is preliminary data.</text>
</comment>
<proteinExistence type="predicted"/>
<dbReference type="PROSITE" id="PS50279">
    <property type="entry name" value="BPTI_KUNITZ_2"/>
    <property type="match status" value="1"/>
</dbReference>
<dbReference type="InterPro" id="IPR002861">
    <property type="entry name" value="Reeler_dom"/>
</dbReference>
<evidence type="ECO:0000256" key="1">
    <source>
        <dbReference type="ARBA" id="ARBA00004498"/>
    </source>
</evidence>
<dbReference type="InterPro" id="IPR000884">
    <property type="entry name" value="TSP1_rpt"/>
</dbReference>
<dbReference type="GO" id="GO:0004867">
    <property type="term" value="F:serine-type endopeptidase inhibitor activity"/>
    <property type="evidence" value="ECO:0007669"/>
    <property type="project" value="InterPro"/>
</dbReference>
<gene>
    <name evidence="15" type="ORF">DMN91_009409</name>
</gene>
<dbReference type="FunFam" id="2.60.40.2130:FF:000002">
    <property type="entry name" value="Putative Spondin-1"/>
    <property type="match status" value="1"/>
</dbReference>
<dbReference type="InterPro" id="IPR036383">
    <property type="entry name" value="TSP1_rpt_sf"/>
</dbReference>
<dbReference type="Pfam" id="PF00014">
    <property type="entry name" value="Kunitz_BPTI"/>
    <property type="match status" value="1"/>
</dbReference>
<keyword evidence="6" id="KW-0732">Signal</keyword>
<dbReference type="PROSITE" id="PS00280">
    <property type="entry name" value="BPTI_KUNITZ_1"/>
    <property type="match status" value="1"/>
</dbReference>
<dbReference type="Pfam" id="PF06468">
    <property type="entry name" value="Spond_N"/>
    <property type="match status" value="1"/>
</dbReference>
<evidence type="ECO:0000256" key="2">
    <source>
        <dbReference type="ARBA" id="ARBA00019594"/>
    </source>
</evidence>
<evidence type="ECO:0000256" key="5">
    <source>
        <dbReference type="ARBA" id="ARBA00022723"/>
    </source>
</evidence>
<dbReference type="PANTHER" id="PTHR11311">
    <property type="entry name" value="SPONDIN"/>
    <property type="match status" value="1"/>
</dbReference>
<dbReference type="InterPro" id="IPR051418">
    <property type="entry name" value="Spondin/Thrombospondin_T1"/>
</dbReference>
<dbReference type="InterPro" id="IPR036880">
    <property type="entry name" value="Kunitz_BPTI_sf"/>
</dbReference>
<dbReference type="InterPro" id="IPR002223">
    <property type="entry name" value="Kunitz_BPTI"/>
</dbReference>
<evidence type="ECO:0000256" key="8">
    <source>
        <dbReference type="ARBA" id="ARBA00022889"/>
    </source>
</evidence>